<proteinExistence type="predicted"/>
<dbReference type="InterPro" id="IPR008395">
    <property type="entry name" value="Agenet-like_dom"/>
</dbReference>
<dbReference type="Pfam" id="PF05641">
    <property type="entry name" value="Agenet"/>
    <property type="match status" value="1"/>
</dbReference>
<evidence type="ECO:0000313" key="2">
    <source>
        <dbReference type="EMBL" id="RVW56592.1"/>
    </source>
</evidence>
<gene>
    <name evidence="2" type="ORF">CK203_086750</name>
</gene>
<dbReference type="PANTHER" id="PTHR31917:SF147">
    <property type="entry name" value="AGENET DOMAIN-CONTAINING PROTEIN"/>
    <property type="match status" value="1"/>
</dbReference>
<comment type="caution">
    <text evidence="2">The sequence shown here is derived from an EMBL/GenBank/DDBJ whole genome shotgun (WGS) entry which is preliminary data.</text>
</comment>
<name>A0A438F9G2_VITVI</name>
<evidence type="ECO:0000259" key="1">
    <source>
        <dbReference type="Pfam" id="PF05641"/>
    </source>
</evidence>
<dbReference type="Proteomes" id="UP000288805">
    <property type="component" value="Unassembled WGS sequence"/>
</dbReference>
<sequence length="347" mass="40081">MPSHSHELEAFPTLRGVRAKCGTQPTKRNLLGSKVNCAASLWIDPARRVKEEPGLYEKEGISFIKTRWTCTLLLWPCIGSSMAVKVEKSDWERKKKRKSLHNERKLFNDEKGEVRSVEEGLLGSWHSGTIIGCDYLVRNVKYNEILDDRMGEGFLESVSVSGAIEGTSVVDTDQCNHRGRIRPLPPQCDFGKWNLHYGLCVDVFFREAWWKDWNEGTATWERRRNWLFLELIEEYEQDWPLHVSLKQIWYDVREKKGFEKVKEWTCPSNALWRELVREAIADNFRITLNKICSMLKPEMLANCHVVEPIRGDYSIGLVDKLVENGGLATRFQYTDPNVVAINMSGEA</sequence>
<dbReference type="AlphaFoldDB" id="A0A438F9G2"/>
<reference evidence="2 3" key="1">
    <citation type="journal article" date="2018" name="PLoS Genet.">
        <title>Population sequencing reveals clonal diversity and ancestral inbreeding in the grapevine cultivar Chardonnay.</title>
        <authorList>
            <person name="Roach M.J."/>
            <person name="Johnson D.L."/>
            <person name="Bohlmann J."/>
            <person name="van Vuuren H.J."/>
            <person name="Jones S.J."/>
            <person name="Pretorius I.S."/>
            <person name="Schmidt S.A."/>
            <person name="Borneman A.R."/>
        </authorList>
    </citation>
    <scope>NUCLEOTIDE SEQUENCE [LARGE SCALE GENOMIC DNA]</scope>
    <source>
        <strain evidence="3">cv. Chardonnay</strain>
        <tissue evidence="2">Leaf</tissue>
    </source>
</reference>
<dbReference type="EMBL" id="QGNW01001074">
    <property type="protein sequence ID" value="RVW56592.1"/>
    <property type="molecule type" value="Genomic_DNA"/>
</dbReference>
<feature type="domain" description="Agenet-like" evidence="1">
    <location>
        <begin position="113"/>
        <end position="186"/>
    </location>
</feature>
<dbReference type="PANTHER" id="PTHR31917">
    <property type="entry name" value="AGENET DOMAIN-CONTAINING PROTEIN-RELATED"/>
    <property type="match status" value="1"/>
</dbReference>
<protein>
    <recommendedName>
        <fullName evidence="1">Agenet-like domain-containing protein</fullName>
    </recommendedName>
</protein>
<evidence type="ECO:0000313" key="3">
    <source>
        <dbReference type="Proteomes" id="UP000288805"/>
    </source>
</evidence>
<organism evidence="2 3">
    <name type="scientific">Vitis vinifera</name>
    <name type="common">Grape</name>
    <dbReference type="NCBI Taxonomy" id="29760"/>
    <lineage>
        <taxon>Eukaryota</taxon>
        <taxon>Viridiplantae</taxon>
        <taxon>Streptophyta</taxon>
        <taxon>Embryophyta</taxon>
        <taxon>Tracheophyta</taxon>
        <taxon>Spermatophyta</taxon>
        <taxon>Magnoliopsida</taxon>
        <taxon>eudicotyledons</taxon>
        <taxon>Gunneridae</taxon>
        <taxon>Pentapetalae</taxon>
        <taxon>rosids</taxon>
        <taxon>Vitales</taxon>
        <taxon>Vitaceae</taxon>
        <taxon>Viteae</taxon>
        <taxon>Vitis</taxon>
    </lineage>
</organism>
<accession>A0A438F9G2</accession>